<feature type="signal peptide" evidence="10">
    <location>
        <begin position="1"/>
        <end position="29"/>
    </location>
</feature>
<feature type="chain" id="PRO_5042663257" description="Carboxylic ester hydrolase" evidence="10">
    <location>
        <begin position="30"/>
        <end position="581"/>
    </location>
</feature>
<evidence type="ECO:0000256" key="1">
    <source>
        <dbReference type="ARBA" id="ARBA00005964"/>
    </source>
</evidence>
<dbReference type="Proteomes" id="UP001321473">
    <property type="component" value="Unassembled WGS sequence"/>
</dbReference>
<accession>A0AAQ4EAN6</accession>
<dbReference type="EMBL" id="JARKHS020019419">
    <property type="protein sequence ID" value="KAK8771700.1"/>
    <property type="molecule type" value="Genomic_DNA"/>
</dbReference>
<evidence type="ECO:0000256" key="5">
    <source>
        <dbReference type="ARBA" id="ARBA00023157"/>
    </source>
</evidence>
<dbReference type="InterPro" id="IPR029058">
    <property type="entry name" value="AB_hydrolase_fold"/>
</dbReference>
<dbReference type="PANTHER" id="PTHR43918">
    <property type="entry name" value="ACETYLCHOLINESTERASE"/>
    <property type="match status" value="1"/>
</dbReference>
<evidence type="ECO:0000256" key="3">
    <source>
        <dbReference type="ARBA" id="ARBA00022801"/>
    </source>
</evidence>
<comment type="catalytic activity">
    <reaction evidence="8">
        <text>acetylcholine + H2O = choline + acetate + H(+)</text>
        <dbReference type="Rhea" id="RHEA:17561"/>
        <dbReference type="ChEBI" id="CHEBI:15354"/>
        <dbReference type="ChEBI" id="CHEBI:15355"/>
        <dbReference type="ChEBI" id="CHEBI:15377"/>
        <dbReference type="ChEBI" id="CHEBI:15378"/>
        <dbReference type="ChEBI" id="CHEBI:30089"/>
        <dbReference type="EC" id="3.1.1.7"/>
    </reaction>
</comment>
<evidence type="ECO:0000256" key="6">
    <source>
        <dbReference type="ARBA" id="ARBA00023180"/>
    </source>
</evidence>
<dbReference type="AlphaFoldDB" id="A0AAQ4EAN6"/>
<dbReference type="GO" id="GO:0005615">
    <property type="term" value="C:extracellular space"/>
    <property type="evidence" value="ECO:0007669"/>
    <property type="project" value="TreeGrafter"/>
</dbReference>
<dbReference type="InterPro" id="IPR050654">
    <property type="entry name" value="AChE-related_enzymes"/>
</dbReference>
<dbReference type="GO" id="GO:0006581">
    <property type="term" value="P:acetylcholine catabolic process"/>
    <property type="evidence" value="ECO:0007669"/>
    <property type="project" value="TreeGrafter"/>
</dbReference>
<gene>
    <name evidence="12" type="ORF">V5799_025055</name>
</gene>
<proteinExistence type="inferred from homology"/>
<keyword evidence="4" id="KW-0531">Neurotransmitter degradation</keyword>
<comment type="function">
    <text evidence="7">Rapidly hydrolyzes choline released into the synapse.</text>
</comment>
<dbReference type="InterPro" id="IPR002018">
    <property type="entry name" value="CarbesteraseB"/>
</dbReference>
<dbReference type="PROSITE" id="PS00122">
    <property type="entry name" value="CARBOXYLESTERASE_B_1"/>
    <property type="match status" value="1"/>
</dbReference>
<evidence type="ECO:0000256" key="8">
    <source>
        <dbReference type="ARBA" id="ARBA00048484"/>
    </source>
</evidence>
<keyword evidence="3 10" id="KW-0378">Hydrolase</keyword>
<dbReference type="GO" id="GO:0019695">
    <property type="term" value="P:choline metabolic process"/>
    <property type="evidence" value="ECO:0007669"/>
    <property type="project" value="TreeGrafter"/>
</dbReference>
<feature type="active site" description="Acyl-ester intermediate" evidence="9">
    <location>
        <position position="243"/>
    </location>
</feature>
<comment type="caution">
    <text evidence="12">The sequence shown here is derived from an EMBL/GenBank/DDBJ whole genome shotgun (WGS) entry which is preliminary data.</text>
</comment>
<evidence type="ECO:0000313" key="12">
    <source>
        <dbReference type="EMBL" id="KAK8771700.1"/>
    </source>
</evidence>
<organism evidence="12 13">
    <name type="scientific">Amblyomma americanum</name>
    <name type="common">Lone star tick</name>
    <dbReference type="NCBI Taxonomy" id="6943"/>
    <lineage>
        <taxon>Eukaryota</taxon>
        <taxon>Metazoa</taxon>
        <taxon>Ecdysozoa</taxon>
        <taxon>Arthropoda</taxon>
        <taxon>Chelicerata</taxon>
        <taxon>Arachnida</taxon>
        <taxon>Acari</taxon>
        <taxon>Parasitiformes</taxon>
        <taxon>Ixodida</taxon>
        <taxon>Ixodoidea</taxon>
        <taxon>Ixodidae</taxon>
        <taxon>Amblyomminae</taxon>
        <taxon>Amblyomma</taxon>
    </lineage>
</organism>
<dbReference type="FunFam" id="3.40.50.1820:FF:000029">
    <property type="entry name" value="Acetylcholinesterase"/>
    <property type="match status" value="1"/>
</dbReference>
<dbReference type="InterPro" id="IPR019826">
    <property type="entry name" value="Carboxylesterase_B_AS"/>
</dbReference>
<evidence type="ECO:0000313" key="13">
    <source>
        <dbReference type="Proteomes" id="UP001321473"/>
    </source>
</evidence>
<dbReference type="PANTHER" id="PTHR43918:SF12">
    <property type="entry name" value="ACETYLCHOLINESTERASE 1"/>
    <property type="match status" value="1"/>
</dbReference>
<dbReference type="SUPFAM" id="SSF53474">
    <property type="entry name" value="alpha/beta-Hydrolases"/>
    <property type="match status" value="1"/>
</dbReference>
<feature type="active site" description="Charge relay system" evidence="9">
    <location>
        <position position="368"/>
    </location>
</feature>
<dbReference type="GO" id="GO:0003990">
    <property type="term" value="F:acetylcholinesterase activity"/>
    <property type="evidence" value="ECO:0007669"/>
    <property type="project" value="UniProtKB-EC"/>
</dbReference>
<evidence type="ECO:0000256" key="7">
    <source>
        <dbReference type="ARBA" id="ARBA00037263"/>
    </source>
</evidence>
<keyword evidence="13" id="KW-1185">Reference proteome</keyword>
<evidence type="ECO:0000259" key="11">
    <source>
        <dbReference type="Pfam" id="PF00135"/>
    </source>
</evidence>
<feature type="active site" description="Charge relay system" evidence="9">
    <location>
        <position position="481"/>
    </location>
</feature>
<dbReference type="Gene3D" id="3.40.50.1820">
    <property type="entry name" value="alpha/beta hydrolase"/>
    <property type="match status" value="1"/>
</dbReference>
<comment type="similarity">
    <text evidence="1 10">Belongs to the type-B carboxylesterase/lipase family.</text>
</comment>
<keyword evidence="5" id="KW-1015">Disulfide bond</keyword>
<keyword evidence="6" id="KW-0325">Glycoprotein</keyword>
<evidence type="ECO:0000256" key="9">
    <source>
        <dbReference type="PIRSR" id="PIRSR600997-1"/>
    </source>
</evidence>
<dbReference type="EC" id="3.1.1.-" evidence="10"/>
<evidence type="ECO:0000256" key="2">
    <source>
        <dbReference type="ARBA" id="ARBA00022487"/>
    </source>
</evidence>
<keyword evidence="10" id="KW-0732">Signal</keyword>
<keyword evidence="2" id="KW-0719">Serine esterase</keyword>
<reference evidence="12 13" key="1">
    <citation type="journal article" date="2023" name="Arcadia Sci">
        <title>De novo assembly of a long-read Amblyomma americanum tick genome.</title>
        <authorList>
            <person name="Chou S."/>
            <person name="Poskanzer K.E."/>
            <person name="Rollins M."/>
            <person name="Thuy-Boun P.S."/>
        </authorList>
    </citation>
    <scope>NUCLEOTIDE SEQUENCE [LARGE SCALE GENOMIC DNA]</scope>
    <source>
        <strain evidence="12">F_SG_1</strain>
        <tissue evidence="12">Salivary glands</tissue>
    </source>
</reference>
<dbReference type="Pfam" id="PF00135">
    <property type="entry name" value="COesterase"/>
    <property type="match status" value="1"/>
</dbReference>
<sequence length="581" mass="64090">MLQKLSQPLHATIFALLASSGAILRCLSAHQEESACTTVESQNEELEVVVNTTKGRVKGFITNSSQGKAVRVFYGVPYAKPPIGMLRFSLPVPNDPWTGVFNATVKPNSCVQTVDDTYGNFSGSVMWNANTNMSEDCLKLNVWTPVSSSKKPLAVLVWIYGGGFYSGTSTLDVYDARNLVSEEDVIVVSMNYRVASLGFLSFGNELVPGNAGLYDQCMALKWVRDNIAAFGGDPNRVTLFGESAGAVSVAMHVLSPLSRGLFERVVLQSASAVAPWGFKTNETAREAARRLAHALCCPEELDNETLSCLRDRDPKEIVYNETNDGGVVDFAFVPVEDGHFLQKSPQALIAEKAFLTNISVMLGSNLNEGSYFLQYFFGFSATDQNPNITEKNFTAAVKALNPTSGEPPMAEVLKQYSKGVVPSTPEDMLVALDSIVGDYHFTCPVVQWADIFMQAGVAVYEYVFARRASRDPWPRWIGVMHGAEVAFVFGEPFNGTLEYDPDDKTVSSRMMRYWANFAKTGDPNLPENGTLYNSTWPRRTNHSREHLVLDVNETVGCAHRASYCEFWQSIQNNWTRPTTSC</sequence>
<evidence type="ECO:0000256" key="4">
    <source>
        <dbReference type="ARBA" id="ARBA00022867"/>
    </source>
</evidence>
<dbReference type="PRINTS" id="PR00878">
    <property type="entry name" value="CHOLNESTRASE"/>
</dbReference>
<dbReference type="InterPro" id="IPR000997">
    <property type="entry name" value="Cholinesterase"/>
</dbReference>
<name>A0AAQ4EAN6_AMBAM</name>
<evidence type="ECO:0000256" key="10">
    <source>
        <dbReference type="RuleBase" id="RU361235"/>
    </source>
</evidence>
<feature type="domain" description="Carboxylesterase type B" evidence="11">
    <location>
        <begin position="48"/>
        <end position="567"/>
    </location>
</feature>
<protein>
    <recommendedName>
        <fullName evidence="10">Carboxylic ester hydrolase</fullName>
        <ecNumber evidence="10">3.1.1.-</ecNumber>
    </recommendedName>
</protein>
<dbReference type="GO" id="GO:0005886">
    <property type="term" value="C:plasma membrane"/>
    <property type="evidence" value="ECO:0007669"/>
    <property type="project" value="TreeGrafter"/>
</dbReference>
<dbReference type="CDD" id="cd00312">
    <property type="entry name" value="Esterase_lipase"/>
    <property type="match status" value="1"/>
</dbReference>